<evidence type="ECO:0000313" key="3">
    <source>
        <dbReference type="Proteomes" id="UP000054725"/>
    </source>
</evidence>
<protein>
    <recommendedName>
        <fullName evidence="4">Peptidase C58 YopT-type domain-containing protein</fullName>
    </recommendedName>
</protein>
<dbReference type="PATRIC" id="fig|45070.6.peg.995"/>
<dbReference type="AlphaFoldDB" id="A0A0W0WUE4"/>
<accession>A0A0W0WUE4</accession>
<comment type="caution">
    <text evidence="2">The sequence shown here is derived from an EMBL/GenBank/DDBJ whole genome shotgun (WGS) entry which is preliminary data.</text>
</comment>
<name>A0A0W0WUE4_9GAMM</name>
<dbReference type="OrthoDB" id="5656910at2"/>
<feature type="region of interest" description="Disordered" evidence="1">
    <location>
        <begin position="267"/>
        <end position="315"/>
    </location>
</feature>
<evidence type="ECO:0000256" key="1">
    <source>
        <dbReference type="SAM" id="MobiDB-lite"/>
    </source>
</evidence>
<sequence length="338" mass="38638">MGKKTTLGQLLATNTFDDPFMAAAIFNEDYPVIHEVDTLLSSVFSLLNVSQDVFMHQYNLHRERMQLPEVEEGGWCHGLTLTWLKYAARNRQKEFFDIYNMVIRGMEVSQMDCEKIEEFYTEIDKAQHPGNYYPNTGQESIEVILGVPEIKTSADPKREGFKARKWQNILSNFMKNYDMIRISAFSGRSHTIGIFKDKGGFYLYDCNNASENVTEFKQFSSLQAINWIKNNLYAKLKLEATQSTPMKLTITGINSSMLLERDEQNISDSTPLIPGNVPEASDNRLSSENRKRKRELPECKSVNQSAPTTNSSSNEFSFFNTKLGEKRCPDVSTLTFTV</sequence>
<gene>
    <name evidence="2" type="ORF">Lnau_0939</name>
</gene>
<evidence type="ECO:0000313" key="2">
    <source>
        <dbReference type="EMBL" id="KTD35955.1"/>
    </source>
</evidence>
<organism evidence="2 3">
    <name type="scientific">Legionella nautarum</name>
    <dbReference type="NCBI Taxonomy" id="45070"/>
    <lineage>
        <taxon>Bacteria</taxon>
        <taxon>Pseudomonadati</taxon>
        <taxon>Pseudomonadota</taxon>
        <taxon>Gammaproteobacteria</taxon>
        <taxon>Legionellales</taxon>
        <taxon>Legionellaceae</taxon>
        <taxon>Legionella</taxon>
    </lineage>
</organism>
<reference evidence="2 3" key="1">
    <citation type="submission" date="2015-11" db="EMBL/GenBank/DDBJ databases">
        <title>Genomic analysis of 38 Legionella species identifies large and diverse effector repertoires.</title>
        <authorList>
            <person name="Burstein D."/>
            <person name="Amaro F."/>
            <person name="Zusman T."/>
            <person name="Lifshitz Z."/>
            <person name="Cohen O."/>
            <person name="Gilbert J.A."/>
            <person name="Pupko T."/>
            <person name="Shuman H.A."/>
            <person name="Segal G."/>
        </authorList>
    </citation>
    <scope>NUCLEOTIDE SEQUENCE [LARGE SCALE GENOMIC DNA]</scope>
    <source>
        <strain evidence="2 3">ATCC 49506</strain>
    </source>
</reference>
<dbReference type="STRING" id="45070.Lnau_0939"/>
<dbReference type="EMBL" id="LNYO01000013">
    <property type="protein sequence ID" value="KTD35955.1"/>
    <property type="molecule type" value="Genomic_DNA"/>
</dbReference>
<dbReference type="SUPFAM" id="SSF54001">
    <property type="entry name" value="Cysteine proteinases"/>
    <property type="match status" value="1"/>
</dbReference>
<evidence type="ECO:0008006" key="4">
    <source>
        <dbReference type="Google" id="ProtNLM"/>
    </source>
</evidence>
<dbReference type="InterPro" id="IPR038765">
    <property type="entry name" value="Papain-like_cys_pep_sf"/>
</dbReference>
<dbReference type="Proteomes" id="UP000054725">
    <property type="component" value="Unassembled WGS sequence"/>
</dbReference>
<dbReference type="RefSeq" id="WP_058503986.1">
    <property type="nucleotide sequence ID" value="NZ_CAAAIF010000001.1"/>
</dbReference>
<keyword evidence="3" id="KW-1185">Reference proteome</keyword>
<proteinExistence type="predicted"/>